<name>A0A183PGX3_9TREM</name>
<dbReference type="Proteomes" id="UP000269396">
    <property type="component" value="Unassembled WGS sequence"/>
</dbReference>
<keyword evidence="2" id="KW-1185">Reference proteome</keyword>
<dbReference type="AlphaFoldDB" id="A0A183PGX3"/>
<accession>A0A183PGX3</accession>
<dbReference type="EMBL" id="UZAL01033706">
    <property type="protein sequence ID" value="VDP63951.1"/>
    <property type="molecule type" value="Genomic_DNA"/>
</dbReference>
<evidence type="ECO:0000313" key="1">
    <source>
        <dbReference type="EMBL" id="VDP63951.1"/>
    </source>
</evidence>
<reference evidence="1 2" key="1">
    <citation type="submission" date="2018-11" db="EMBL/GenBank/DDBJ databases">
        <authorList>
            <consortium name="Pathogen Informatics"/>
        </authorList>
    </citation>
    <scope>NUCLEOTIDE SEQUENCE [LARGE SCALE GENOMIC DNA]</scope>
    <source>
        <strain>Denwood</strain>
        <strain evidence="2">Zambia</strain>
    </source>
</reference>
<gene>
    <name evidence="1" type="ORF">SMTD_LOCUS13609</name>
</gene>
<organism evidence="1 2">
    <name type="scientific">Schistosoma mattheei</name>
    <dbReference type="NCBI Taxonomy" id="31246"/>
    <lineage>
        <taxon>Eukaryota</taxon>
        <taxon>Metazoa</taxon>
        <taxon>Spiralia</taxon>
        <taxon>Lophotrochozoa</taxon>
        <taxon>Platyhelminthes</taxon>
        <taxon>Trematoda</taxon>
        <taxon>Digenea</taxon>
        <taxon>Strigeidida</taxon>
        <taxon>Schistosomatoidea</taxon>
        <taxon>Schistosomatidae</taxon>
        <taxon>Schistosoma</taxon>
    </lineage>
</organism>
<proteinExistence type="predicted"/>
<sequence length="88" mass="9841">MNSFGEQENMCASDIYGSKWKLIHESPNESVRKTLLETKSLNDSLQRSSSRSLLAADNFIASVQTTLSSENVILRDISLLGQVGRYFI</sequence>
<evidence type="ECO:0000313" key="2">
    <source>
        <dbReference type="Proteomes" id="UP000269396"/>
    </source>
</evidence>
<protein>
    <submittedName>
        <fullName evidence="1">Uncharacterized protein</fullName>
    </submittedName>
</protein>